<proteinExistence type="predicted"/>
<dbReference type="HOGENOM" id="CLU_063190_0_0_9"/>
<dbReference type="Proteomes" id="UP000006381">
    <property type="component" value="Chromosome"/>
</dbReference>
<accession>Q5FKK3</accession>
<dbReference type="RefSeq" id="WP_003547009.1">
    <property type="nucleotide sequence ID" value="NC_006814.3"/>
</dbReference>
<protein>
    <recommendedName>
        <fullName evidence="3">[Citrate [pro-3S]-lyase] ligase</fullName>
        <ecNumber evidence="3">6.2.1.22</ecNumber>
    </recommendedName>
</protein>
<comment type="catalytic activity">
    <reaction evidence="3">
        <text>holo-[citrate lyase ACP] + acetate + ATP = acetyl-[citrate lyase ACP] + AMP + diphosphate</text>
        <dbReference type="Rhea" id="RHEA:23788"/>
        <dbReference type="Rhea" id="RHEA-COMP:10158"/>
        <dbReference type="Rhea" id="RHEA-COMP:13710"/>
        <dbReference type="ChEBI" id="CHEBI:30089"/>
        <dbReference type="ChEBI" id="CHEBI:30616"/>
        <dbReference type="ChEBI" id="CHEBI:33019"/>
        <dbReference type="ChEBI" id="CHEBI:82683"/>
        <dbReference type="ChEBI" id="CHEBI:137976"/>
        <dbReference type="ChEBI" id="CHEBI:456215"/>
        <dbReference type="EC" id="6.2.1.22"/>
    </reaction>
</comment>
<dbReference type="eggNOG" id="COG3053">
    <property type="taxonomic scope" value="Bacteria"/>
</dbReference>
<evidence type="ECO:0000313" key="5">
    <source>
        <dbReference type="EMBL" id="AAV42771.1"/>
    </source>
</evidence>
<dbReference type="GeneID" id="93289966"/>
<keyword evidence="1 3" id="KW-0547">Nucleotide-binding</keyword>
<comment type="function">
    <text evidence="3">Acetylation of prosthetic group (2-(5''-phosphoribosyl)-3'-dephosphocoenzyme-A) of the gamma subunit of citrate lyase.</text>
</comment>
<keyword evidence="2 3" id="KW-0067">ATP-binding</keyword>
<dbReference type="STRING" id="272621.LBA0914"/>
<dbReference type="InterPro" id="IPR013166">
    <property type="entry name" value="Citrate_lyase_ligase_C"/>
</dbReference>
<dbReference type="BioCyc" id="LACI272621:G1G49-921-MONOMER"/>
<evidence type="ECO:0000259" key="4">
    <source>
        <dbReference type="SMART" id="SM00764"/>
    </source>
</evidence>
<dbReference type="InterPro" id="IPR005216">
    <property type="entry name" value="Citrate_lyase_ligase"/>
</dbReference>
<dbReference type="SMART" id="SM00764">
    <property type="entry name" value="Citrate_ly_lig"/>
    <property type="match status" value="1"/>
</dbReference>
<dbReference type="PANTHER" id="PTHR40599">
    <property type="entry name" value="[CITRATE [PRO-3S]-LYASE] LIGASE"/>
    <property type="match status" value="1"/>
</dbReference>
<dbReference type="KEGG" id="lac:LBA0914"/>
<dbReference type="GO" id="GO:0016829">
    <property type="term" value="F:lyase activity"/>
    <property type="evidence" value="ECO:0007669"/>
    <property type="project" value="UniProtKB-KW"/>
</dbReference>
<dbReference type="AlphaFoldDB" id="Q5FKK3"/>
<dbReference type="SUPFAM" id="SSF52374">
    <property type="entry name" value="Nucleotidylyl transferase"/>
    <property type="match status" value="1"/>
</dbReference>
<dbReference type="EMBL" id="CP000033">
    <property type="protein sequence ID" value="AAV42771.1"/>
    <property type="molecule type" value="Genomic_DNA"/>
</dbReference>
<sequence>MDKVVDLFLSDTSTRKKWEDLLISLGLHDFSEREIDGIDHTIGLEDEEGNLVGTGSVAGNVLKYIGVKNDDAEQGTRFNKVVSSLMQYLVNEKIFHSYVFTKAKYAESFEHLHFNLLAKTSEAAFLENGTPDINDFVKALPQITDQENKKIAAIVMNANPFTLGHKHLVKMASEENDLVYVFVVANDVSLFNFDERMKLVKEGTKEFDNVKIVSGGDYMVSPATFPAYFLKSSDDLIDVQTAIDASVFKNKIAPALNITRRYIGKEPISRTTHFYNVSLAHELGPDIEVIVVKRLEKDGEIVTATKVRQLIKDGNLKEIDKFVPESTYLFIKQNMDKLQSRIKKGMSINGN</sequence>
<keyword evidence="3 5" id="KW-0436">Ligase</keyword>
<keyword evidence="6" id="KW-1185">Reference proteome</keyword>
<name>Q5FKK3_LACAC</name>
<evidence type="ECO:0000313" key="6">
    <source>
        <dbReference type="Proteomes" id="UP000006381"/>
    </source>
</evidence>
<dbReference type="EC" id="6.2.1.22" evidence="3"/>
<organism evidence="6">
    <name type="scientific">Lactobacillus acidophilus (strain ATCC 700396 / NCK56 / N2 / NCFM)</name>
    <dbReference type="NCBI Taxonomy" id="272621"/>
    <lineage>
        <taxon>Bacteria</taxon>
        <taxon>Bacillati</taxon>
        <taxon>Bacillota</taxon>
        <taxon>Bacilli</taxon>
        <taxon>Lactobacillales</taxon>
        <taxon>Lactobacillaceae</taxon>
        <taxon>Lactobacillus</taxon>
    </lineage>
</organism>
<evidence type="ECO:0000256" key="3">
    <source>
        <dbReference type="PIRNR" id="PIRNR005751"/>
    </source>
</evidence>
<dbReference type="GO" id="GO:0008771">
    <property type="term" value="F:[citrate (pro-3S)-lyase] ligase activity"/>
    <property type="evidence" value="ECO:0007669"/>
    <property type="project" value="UniProtKB-EC"/>
</dbReference>
<evidence type="ECO:0000256" key="1">
    <source>
        <dbReference type="ARBA" id="ARBA00022741"/>
    </source>
</evidence>
<dbReference type="PANTHER" id="PTHR40599:SF1">
    <property type="entry name" value="[CITRATE [PRO-3S]-LYASE] LIGASE"/>
    <property type="match status" value="1"/>
</dbReference>
<feature type="domain" description="Citrate lyase ligase C-terminal" evidence="4">
    <location>
        <begin position="151"/>
        <end position="331"/>
    </location>
</feature>
<keyword evidence="5" id="KW-0456">Lyase</keyword>
<dbReference type="CDD" id="cd02169">
    <property type="entry name" value="Citrate_lyase_ligase"/>
    <property type="match status" value="1"/>
</dbReference>
<dbReference type="OrthoDB" id="9779753at2"/>
<dbReference type="NCBIfam" id="TIGR00124">
    <property type="entry name" value="cit_ly_ligase"/>
    <property type="match status" value="1"/>
</dbReference>
<evidence type="ECO:0000256" key="2">
    <source>
        <dbReference type="ARBA" id="ARBA00022840"/>
    </source>
</evidence>
<dbReference type="PATRIC" id="fig|272621.13.peg.872"/>
<dbReference type="Pfam" id="PF08218">
    <property type="entry name" value="Citrate_ly_lig"/>
    <property type="match status" value="1"/>
</dbReference>
<dbReference type="Gene3D" id="3.40.50.620">
    <property type="entry name" value="HUPs"/>
    <property type="match status" value="1"/>
</dbReference>
<gene>
    <name evidence="5" type="primary">citC</name>
    <name evidence="5" type="ordered locus">LBA0914</name>
</gene>
<dbReference type="GO" id="GO:0005524">
    <property type="term" value="F:ATP binding"/>
    <property type="evidence" value="ECO:0007669"/>
    <property type="project" value="UniProtKB-UniRule"/>
</dbReference>
<reference evidence="5 6" key="1">
    <citation type="journal article" date="2005" name="Proc. Natl. Acad. Sci. U.S.A.">
        <title>Complete genome sequence of the probiotic lactic acid bacterium Lactobacillus acidophilus NCFM.</title>
        <authorList>
            <person name="Altermann E."/>
            <person name="Russell W.M."/>
            <person name="Azcarate-Peril M.A."/>
            <person name="Barrangou R."/>
            <person name="Buck B.L."/>
            <person name="McAuliffe O."/>
            <person name="Souther N."/>
            <person name="Dobson A."/>
            <person name="Duong T."/>
            <person name="Callanan M."/>
            <person name="Lick S."/>
            <person name="Hamrick A."/>
            <person name="Cano R."/>
            <person name="Klaenhammer T.R."/>
        </authorList>
    </citation>
    <scope>NUCLEOTIDE SEQUENCE [LARGE SCALE GENOMIC DNA]</scope>
    <source>
        <strain evidence="6">ATCC 700396 / NCK56 / N2 / NCFM</strain>
    </source>
</reference>
<dbReference type="PIRSF" id="PIRSF005751">
    <property type="entry name" value="Acet_citr_lig"/>
    <property type="match status" value="1"/>
</dbReference>
<dbReference type="InterPro" id="IPR014729">
    <property type="entry name" value="Rossmann-like_a/b/a_fold"/>
</dbReference>